<evidence type="ECO:0000256" key="3">
    <source>
        <dbReference type="ARBA" id="ARBA00023098"/>
    </source>
</evidence>
<dbReference type="InterPro" id="IPR036291">
    <property type="entry name" value="NAD(P)-bd_dom_sf"/>
</dbReference>
<keyword evidence="2 4" id="KW-0444">Lipid biosynthesis</keyword>
<dbReference type="InterPro" id="IPR013120">
    <property type="entry name" value="FAR_NAD-bd"/>
</dbReference>
<dbReference type="PANTHER" id="PTHR11011">
    <property type="entry name" value="MALE STERILITY PROTEIN 2-RELATED"/>
    <property type="match status" value="1"/>
</dbReference>
<dbReference type="InParanoid" id="A0A067RP68"/>
<dbReference type="GO" id="GO:0080019">
    <property type="term" value="F:alcohol-forming very long-chain fatty acyl-CoA reductase activity"/>
    <property type="evidence" value="ECO:0007669"/>
    <property type="project" value="InterPro"/>
</dbReference>
<comment type="function">
    <text evidence="4">Catalyzes the reduction of fatty acyl-CoA to fatty alcohols.</text>
</comment>
<reference evidence="7 8" key="1">
    <citation type="journal article" date="2014" name="Nat. Commun.">
        <title>Molecular traces of alternative social organization in a termite genome.</title>
        <authorList>
            <person name="Terrapon N."/>
            <person name="Li C."/>
            <person name="Robertson H.M."/>
            <person name="Ji L."/>
            <person name="Meng X."/>
            <person name="Booth W."/>
            <person name="Chen Z."/>
            <person name="Childers C.P."/>
            <person name="Glastad K.M."/>
            <person name="Gokhale K."/>
            <person name="Gowin J."/>
            <person name="Gronenberg W."/>
            <person name="Hermansen R.A."/>
            <person name="Hu H."/>
            <person name="Hunt B.G."/>
            <person name="Huylmans A.K."/>
            <person name="Khalil S.M."/>
            <person name="Mitchell R.D."/>
            <person name="Munoz-Torres M.C."/>
            <person name="Mustard J.A."/>
            <person name="Pan H."/>
            <person name="Reese J.T."/>
            <person name="Scharf M.E."/>
            <person name="Sun F."/>
            <person name="Vogel H."/>
            <person name="Xiao J."/>
            <person name="Yang W."/>
            <person name="Yang Z."/>
            <person name="Yang Z."/>
            <person name="Zhou J."/>
            <person name="Zhu J."/>
            <person name="Brent C.S."/>
            <person name="Elsik C.G."/>
            <person name="Goodisman M.A."/>
            <person name="Liberles D.A."/>
            <person name="Roe R.M."/>
            <person name="Vargo E.L."/>
            <person name="Vilcinskas A."/>
            <person name="Wang J."/>
            <person name="Bornberg-Bauer E."/>
            <person name="Korb J."/>
            <person name="Zhang G."/>
            <person name="Liebig J."/>
        </authorList>
    </citation>
    <scope>NUCLEOTIDE SEQUENCE [LARGE SCALE GENOMIC DNA]</scope>
    <source>
        <tissue evidence="7">Whole organism</tissue>
    </source>
</reference>
<keyword evidence="8" id="KW-1185">Reference proteome</keyword>
<dbReference type="EMBL" id="KK852549">
    <property type="protein sequence ID" value="KDR21534.1"/>
    <property type="molecule type" value="Genomic_DNA"/>
</dbReference>
<feature type="domain" description="Fatty acyl-CoA reductase C-terminal" evidence="5">
    <location>
        <begin position="359"/>
        <end position="450"/>
    </location>
</feature>
<evidence type="ECO:0000259" key="6">
    <source>
        <dbReference type="Pfam" id="PF07993"/>
    </source>
</evidence>
<evidence type="ECO:0000259" key="5">
    <source>
        <dbReference type="Pfam" id="PF03015"/>
    </source>
</evidence>
<dbReference type="OrthoDB" id="429813at2759"/>
<dbReference type="CDD" id="cd09071">
    <property type="entry name" value="FAR_C"/>
    <property type="match status" value="1"/>
</dbReference>
<dbReference type="PANTHER" id="PTHR11011:SF60">
    <property type="entry name" value="FATTY ACYL-COA REDUCTASE-RELATED"/>
    <property type="match status" value="1"/>
</dbReference>
<comment type="catalytic activity">
    <reaction evidence="4">
        <text>a long-chain fatty acyl-CoA + 2 NADPH + 2 H(+) = a long-chain primary fatty alcohol + 2 NADP(+) + CoA</text>
        <dbReference type="Rhea" id="RHEA:52716"/>
        <dbReference type="ChEBI" id="CHEBI:15378"/>
        <dbReference type="ChEBI" id="CHEBI:57287"/>
        <dbReference type="ChEBI" id="CHEBI:57783"/>
        <dbReference type="ChEBI" id="CHEBI:58349"/>
        <dbReference type="ChEBI" id="CHEBI:77396"/>
        <dbReference type="ChEBI" id="CHEBI:83139"/>
        <dbReference type="EC" id="1.2.1.84"/>
    </reaction>
</comment>
<evidence type="ECO:0000256" key="2">
    <source>
        <dbReference type="ARBA" id="ARBA00022516"/>
    </source>
</evidence>
<dbReference type="CDD" id="cd05236">
    <property type="entry name" value="FAR-N_SDR_e"/>
    <property type="match status" value="1"/>
</dbReference>
<protein>
    <recommendedName>
        <fullName evidence="4">Fatty acyl-CoA reductase</fullName>
        <ecNumber evidence="4">1.2.1.84</ecNumber>
    </recommendedName>
</protein>
<evidence type="ECO:0000256" key="1">
    <source>
        <dbReference type="ARBA" id="ARBA00005928"/>
    </source>
</evidence>
<dbReference type="InterPro" id="IPR026055">
    <property type="entry name" value="FAR"/>
</dbReference>
<keyword evidence="3 4" id="KW-0443">Lipid metabolism</keyword>
<dbReference type="GO" id="GO:0005777">
    <property type="term" value="C:peroxisome"/>
    <property type="evidence" value="ECO:0007669"/>
    <property type="project" value="TreeGrafter"/>
</dbReference>
<dbReference type="eggNOG" id="KOG1221">
    <property type="taxonomic scope" value="Eukaryota"/>
</dbReference>
<gene>
    <name evidence="7" type="ORF">L798_01686</name>
</gene>
<proteinExistence type="inferred from homology"/>
<evidence type="ECO:0000313" key="8">
    <source>
        <dbReference type="Proteomes" id="UP000027135"/>
    </source>
</evidence>
<evidence type="ECO:0000256" key="4">
    <source>
        <dbReference type="RuleBase" id="RU363097"/>
    </source>
</evidence>
<dbReference type="OMA" id="CEDMATT"/>
<evidence type="ECO:0000313" key="7">
    <source>
        <dbReference type="EMBL" id="KDR21534.1"/>
    </source>
</evidence>
<dbReference type="GO" id="GO:0035336">
    <property type="term" value="P:long-chain fatty-acyl-CoA metabolic process"/>
    <property type="evidence" value="ECO:0007669"/>
    <property type="project" value="TreeGrafter"/>
</dbReference>
<name>A0A067RP68_ZOONE</name>
<dbReference type="EC" id="1.2.1.84" evidence="4"/>
<sequence length="490" mass="56024">MRRCEDMATTLQKFYQGKVVLLTGASGFLGKMLLMKLLLSCPDIKRIIVLLRRKNEDSCSDRLSKILSNPIFSTVPKDNLLKVVPVEADLEQPGLGLSSENHELLFTSQVSVVFHVAAIVKFHEPLNTAMNTNTLPVLAILQLCEKMPQIKAVVFVSTAYSQCPHTEIKEKVYPMDVDNRQLVETTSDGESGMKFRGSEKWPNTYTYSKALAEDMIKQNNKRLPVAIFRPSMVINAWKEPNPGWIDNIQTITIILYNAYLGHTRVGLFDLQKVCDLVPVDMCVNAMIATAWETAESSHSGHTKVYNFVSGAQNPISWKQYWSICGQTIIQYPTSHAKWYYCFVTTSLWPVYLILWFCLELIPASLAHVLCYCSSGSNRDIKHALRSLRFTMAVKYFSGRDWLYHDTNLRSLLAKLTPEDRVIFNFDIKQVNWNEYLGSCVKGLRQYVLKDQINTLPIARKLSQLLYALHCALQSCFLYLCYRLVWYFAVE</sequence>
<dbReference type="Gene3D" id="3.40.50.720">
    <property type="entry name" value="NAD(P)-binding Rossmann-like Domain"/>
    <property type="match status" value="1"/>
</dbReference>
<accession>A0A067RP68</accession>
<dbReference type="Pfam" id="PF03015">
    <property type="entry name" value="Sterile"/>
    <property type="match status" value="1"/>
</dbReference>
<keyword evidence="4" id="KW-0521">NADP</keyword>
<dbReference type="SUPFAM" id="SSF51735">
    <property type="entry name" value="NAD(P)-binding Rossmann-fold domains"/>
    <property type="match status" value="1"/>
</dbReference>
<dbReference type="Proteomes" id="UP000027135">
    <property type="component" value="Unassembled WGS sequence"/>
</dbReference>
<feature type="domain" description="Thioester reductase (TE)" evidence="6">
    <location>
        <begin position="22"/>
        <end position="286"/>
    </location>
</feature>
<dbReference type="GO" id="GO:0102965">
    <property type="term" value="F:alcohol-forming long-chain fatty acyl-CoA reductase activity"/>
    <property type="evidence" value="ECO:0007669"/>
    <property type="project" value="UniProtKB-EC"/>
</dbReference>
<organism evidence="7 8">
    <name type="scientific">Zootermopsis nevadensis</name>
    <name type="common">Dampwood termite</name>
    <dbReference type="NCBI Taxonomy" id="136037"/>
    <lineage>
        <taxon>Eukaryota</taxon>
        <taxon>Metazoa</taxon>
        <taxon>Ecdysozoa</taxon>
        <taxon>Arthropoda</taxon>
        <taxon>Hexapoda</taxon>
        <taxon>Insecta</taxon>
        <taxon>Pterygota</taxon>
        <taxon>Neoptera</taxon>
        <taxon>Polyneoptera</taxon>
        <taxon>Dictyoptera</taxon>
        <taxon>Blattodea</taxon>
        <taxon>Blattoidea</taxon>
        <taxon>Termitoidae</taxon>
        <taxon>Termopsidae</taxon>
        <taxon>Zootermopsis</taxon>
    </lineage>
</organism>
<dbReference type="AlphaFoldDB" id="A0A067RP68"/>
<dbReference type="Pfam" id="PF07993">
    <property type="entry name" value="NAD_binding_4"/>
    <property type="match status" value="1"/>
</dbReference>
<comment type="similarity">
    <text evidence="1 4">Belongs to the fatty acyl-CoA reductase family.</text>
</comment>
<dbReference type="InterPro" id="IPR033640">
    <property type="entry name" value="FAR_C"/>
</dbReference>
<keyword evidence="4" id="KW-0560">Oxidoreductase</keyword>